<evidence type="ECO:0000256" key="7">
    <source>
        <dbReference type="ARBA" id="ARBA00022691"/>
    </source>
</evidence>
<gene>
    <name evidence="17" type="ORF">ThimaDRAFT_3273</name>
</gene>
<organism evidence="17 18">
    <name type="scientific">Thiocapsa marina 5811</name>
    <dbReference type="NCBI Taxonomy" id="768671"/>
    <lineage>
        <taxon>Bacteria</taxon>
        <taxon>Pseudomonadati</taxon>
        <taxon>Pseudomonadota</taxon>
        <taxon>Gammaproteobacteria</taxon>
        <taxon>Chromatiales</taxon>
        <taxon>Chromatiaceae</taxon>
        <taxon>Thiocapsa</taxon>
    </lineage>
</organism>
<reference evidence="17 18" key="1">
    <citation type="submission" date="2011-06" db="EMBL/GenBank/DDBJ databases">
        <title>The draft genome of Thiocapsa marina 5811.</title>
        <authorList>
            <consortium name="US DOE Joint Genome Institute (JGI-PGF)"/>
            <person name="Lucas S."/>
            <person name="Han J."/>
            <person name="Cheng J.-F."/>
            <person name="Goodwin L."/>
            <person name="Pitluck S."/>
            <person name="Peters L."/>
            <person name="Land M.L."/>
            <person name="Hauser L."/>
            <person name="Vogl K."/>
            <person name="Liu Z."/>
            <person name="Imhoff J."/>
            <person name="Thiel V."/>
            <person name="Frigaard N.-U."/>
            <person name="Bryant D."/>
            <person name="Woyke T.J."/>
        </authorList>
    </citation>
    <scope>NUCLEOTIDE SEQUENCE [LARGE SCALE GENOMIC DNA]</scope>
    <source>
        <strain evidence="17 18">5811</strain>
    </source>
</reference>
<evidence type="ECO:0000256" key="5">
    <source>
        <dbReference type="ARBA" id="ARBA00022363"/>
    </source>
</evidence>
<feature type="modified residue" description="N6-(pyridoxal phosphate)lysine" evidence="15">
    <location>
        <position position="343"/>
    </location>
</feature>
<comment type="cofactor">
    <cofactor evidence="3">
        <name>[4Fe-4S] cluster</name>
        <dbReference type="ChEBI" id="CHEBI:49883"/>
    </cofactor>
</comment>
<dbReference type="GO" id="GO:0016853">
    <property type="term" value="F:isomerase activity"/>
    <property type="evidence" value="ECO:0007669"/>
    <property type="project" value="UniProtKB-KW"/>
</dbReference>
<dbReference type="EMBL" id="AFWV01000011">
    <property type="protein sequence ID" value="EGV17241.1"/>
    <property type="molecule type" value="Genomic_DNA"/>
</dbReference>
<dbReference type="Proteomes" id="UP000005459">
    <property type="component" value="Unassembled WGS sequence"/>
</dbReference>
<evidence type="ECO:0000256" key="1">
    <source>
        <dbReference type="ARBA" id="ARBA00001352"/>
    </source>
</evidence>
<keyword evidence="6 14" id="KW-0004">4Fe-4S</keyword>
<keyword evidence="18" id="KW-1185">Reference proteome</keyword>
<dbReference type="PATRIC" id="fig|768671.3.peg.3457"/>
<keyword evidence="11 14" id="KW-0411">Iron-sulfur</keyword>
<feature type="binding site" evidence="14">
    <location>
        <position position="135"/>
    </location>
    <ligand>
        <name>[4Fe-4S] cluster</name>
        <dbReference type="ChEBI" id="CHEBI:49883"/>
        <note>4Fe-4S-S-AdoMet</note>
    </ligand>
</feature>
<dbReference type="InterPro" id="IPR007197">
    <property type="entry name" value="rSAM"/>
</dbReference>
<dbReference type="STRING" id="768671.ThimaDRAFT_3273"/>
<evidence type="ECO:0000259" key="16">
    <source>
        <dbReference type="PROSITE" id="PS51918"/>
    </source>
</evidence>
<dbReference type="InterPro" id="IPR022462">
    <property type="entry name" value="EpmB"/>
</dbReference>
<dbReference type="NCBIfam" id="TIGR00238">
    <property type="entry name" value="KamA family radical SAM protein"/>
    <property type="match status" value="1"/>
</dbReference>
<evidence type="ECO:0000256" key="3">
    <source>
        <dbReference type="ARBA" id="ARBA00001966"/>
    </source>
</evidence>
<evidence type="ECO:0000256" key="10">
    <source>
        <dbReference type="ARBA" id="ARBA00023004"/>
    </source>
</evidence>
<evidence type="ECO:0000256" key="6">
    <source>
        <dbReference type="ARBA" id="ARBA00022485"/>
    </source>
</evidence>
<accession>F9UEC0</accession>
<evidence type="ECO:0000256" key="11">
    <source>
        <dbReference type="ARBA" id="ARBA00023014"/>
    </source>
</evidence>
<dbReference type="OrthoDB" id="9770937at2"/>
<evidence type="ECO:0000256" key="8">
    <source>
        <dbReference type="ARBA" id="ARBA00022723"/>
    </source>
</evidence>
<dbReference type="NCBIfam" id="TIGR03821">
    <property type="entry name" value="EFP_modif_epmB"/>
    <property type="match status" value="1"/>
</dbReference>
<dbReference type="PANTHER" id="PTHR30538">
    <property type="entry name" value="LYSINE 2,3-AMINOMUTASE-RELATED"/>
    <property type="match status" value="1"/>
</dbReference>
<evidence type="ECO:0000256" key="9">
    <source>
        <dbReference type="ARBA" id="ARBA00022898"/>
    </source>
</evidence>
<dbReference type="eggNOG" id="COG1509">
    <property type="taxonomic scope" value="Bacteria"/>
</dbReference>
<dbReference type="SFLD" id="SFLDS00029">
    <property type="entry name" value="Radical_SAM"/>
    <property type="match status" value="1"/>
</dbReference>
<dbReference type="SFLD" id="SFLDF00314">
    <property type="entry name" value="L-lysine_2_3-aminomutase_(yjeK"/>
    <property type="match status" value="1"/>
</dbReference>
<name>F9UEC0_9GAMM</name>
<evidence type="ECO:0000256" key="13">
    <source>
        <dbReference type="ARBA" id="ARBA00030756"/>
    </source>
</evidence>
<dbReference type="PANTHER" id="PTHR30538:SF1">
    <property type="entry name" value="L-LYSINE 2,3-AMINOMUTASE"/>
    <property type="match status" value="1"/>
</dbReference>
<comment type="cofactor">
    <cofactor evidence="2 15">
        <name>pyridoxal 5'-phosphate</name>
        <dbReference type="ChEBI" id="CHEBI:597326"/>
    </cofactor>
</comment>
<dbReference type="Pfam" id="PF04055">
    <property type="entry name" value="Radical_SAM"/>
    <property type="match status" value="1"/>
</dbReference>
<dbReference type="CDD" id="cd01335">
    <property type="entry name" value="Radical_SAM"/>
    <property type="match status" value="1"/>
</dbReference>
<keyword evidence="7" id="KW-0949">S-adenosyl-L-methionine</keyword>
<evidence type="ECO:0000256" key="2">
    <source>
        <dbReference type="ARBA" id="ARBA00001933"/>
    </source>
</evidence>
<protein>
    <recommendedName>
        <fullName evidence="5">L-lysine 2,3-aminomutase</fullName>
    </recommendedName>
    <alternativeName>
        <fullName evidence="13">EF-P post-translational modification enzyme B</fullName>
    </alternativeName>
</protein>
<dbReference type="AlphaFoldDB" id="F9UEC0"/>
<comment type="similarity">
    <text evidence="4">Belongs to the radical SAM superfamily. KamA family.</text>
</comment>
<dbReference type="SFLD" id="SFLDG01070">
    <property type="entry name" value="PLP-dependent"/>
    <property type="match status" value="1"/>
</dbReference>
<evidence type="ECO:0000256" key="12">
    <source>
        <dbReference type="ARBA" id="ARBA00023235"/>
    </source>
</evidence>
<evidence type="ECO:0000313" key="18">
    <source>
        <dbReference type="Proteomes" id="UP000005459"/>
    </source>
</evidence>
<dbReference type="PIRSF" id="PIRSF004911">
    <property type="entry name" value="DUF160"/>
    <property type="match status" value="1"/>
</dbReference>
<keyword evidence="12 17" id="KW-0413">Isomerase</keyword>
<dbReference type="Gene3D" id="3.20.20.70">
    <property type="entry name" value="Aldolase class I"/>
    <property type="match status" value="1"/>
</dbReference>
<dbReference type="InterPro" id="IPR013785">
    <property type="entry name" value="Aldolase_TIM"/>
</dbReference>
<proteinExistence type="inferred from homology"/>
<evidence type="ECO:0000256" key="4">
    <source>
        <dbReference type="ARBA" id="ARBA00008703"/>
    </source>
</evidence>
<feature type="domain" description="Radical SAM core" evidence="16">
    <location>
        <begin position="117"/>
        <end position="340"/>
    </location>
</feature>
<sequence length="357" mass="38583">MVPRSIAACQTATSDPLRSSEREPAWKRDLAEAYRDAADLLAALGLRPEAIPDLDPAESGFRMLVPRAFAALMTPGDPRDPLLRQVLPLGAERLTVTGFTRDPVGDTSADLGHGLLRKYTGRALLIVTGGCAVHCRYCFRRHFPYTALGQTPDRTAAAVASIAADPGISEVILSGGDPLMLDDDRLGALLERLHEIPHLNRLRIHSRLPVVLPSRVTETLCRRLSGSPLASVLVIHANHPSELGADAADALRRLRHADVTLLNQSVLLRGVNDAAQTLGALSERLFECGVLPYYLHQLDPVEGAAHFAVPDTQALQLGEALRDRLPGYLVPRLVRELPGRGAKTPLNDAARIGSPFL</sequence>
<keyword evidence="8 14" id="KW-0479">Metal-binding</keyword>
<dbReference type="InterPro" id="IPR058240">
    <property type="entry name" value="rSAM_sf"/>
</dbReference>
<dbReference type="GO" id="GO:0046872">
    <property type="term" value="F:metal ion binding"/>
    <property type="evidence" value="ECO:0007669"/>
    <property type="project" value="UniProtKB-KW"/>
</dbReference>
<dbReference type="GO" id="GO:0051539">
    <property type="term" value="F:4 iron, 4 sulfur cluster binding"/>
    <property type="evidence" value="ECO:0007669"/>
    <property type="project" value="UniProtKB-KW"/>
</dbReference>
<feature type="binding site" evidence="14">
    <location>
        <position position="138"/>
    </location>
    <ligand>
        <name>[4Fe-4S] cluster</name>
        <dbReference type="ChEBI" id="CHEBI:49883"/>
        <note>4Fe-4S-S-AdoMet</note>
    </ligand>
</feature>
<comment type="catalytic activity">
    <reaction evidence="1">
        <text>L-lysine = D-beta-lysine</text>
        <dbReference type="Rhea" id="RHEA:44148"/>
        <dbReference type="ChEBI" id="CHEBI:32551"/>
        <dbReference type="ChEBI" id="CHEBI:84138"/>
    </reaction>
</comment>
<evidence type="ECO:0000256" key="14">
    <source>
        <dbReference type="PIRSR" id="PIRSR004911-1"/>
    </source>
</evidence>
<keyword evidence="9 15" id="KW-0663">Pyridoxal phosphate</keyword>
<dbReference type="RefSeq" id="WP_007194145.1">
    <property type="nucleotide sequence ID" value="NZ_AFWV01000011.1"/>
</dbReference>
<feature type="binding site" evidence="14">
    <location>
        <position position="131"/>
    </location>
    <ligand>
        <name>[4Fe-4S] cluster</name>
        <dbReference type="ChEBI" id="CHEBI:49883"/>
        <note>4Fe-4S-S-AdoMet</note>
    </ligand>
</feature>
<dbReference type="SUPFAM" id="SSF102114">
    <property type="entry name" value="Radical SAM enzymes"/>
    <property type="match status" value="1"/>
</dbReference>
<dbReference type="PROSITE" id="PS51918">
    <property type="entry name" value="RADICAL_SAM"/>
    <property type="match status" value="1"/>
</dbReference>
<keyword evidence="10" id="KW-0408">Iron</keyword>
<dbReference type="InterPro" id="IPR003739">
    <property type="entry name" value="Lys_aminomutase/Glu_NH3_mut"/>
</dbReference>
<evidence type="ECO:0000256" key="15">
    <source>
        <dbReference type="PIRSR" id="PIRSR603739-50"/>
    </source>
</evidence>
<evidence type="ECO:0000313" key="17">
    <source>
        <dbReference type="EMBL" id="EGV17241.1"/>
    </source>
</evidence>